<keyword evidence="1" id="KW-0349">Heme</keyword>
<accession>A0A3B0ZAI1</accession>
<dbReference type="PANTHER" id="PTHR35008">
    <property type="entry name" value="BLL4482 PROTEIN-RELATED"/>
    <property type="match status" value="1"/>
</dbReference>
<gene>
    <name evidence="5" type="ORF">MNBD_GAMMA18-1132</name>
</gene>
<dbReference type="Gene3D" id="1.10.760.10">
    <property type="entry name" value="Cytochrome c-like domain"/>
    <property type="match status" value="1"/>
</dbReference>
<dbReference type="GO" id="GO:0046872">
    <property type="term" value="F:metal ion binding"/>
    <property type="evidence" value="ECO:0007669"/>
    <property type="project" value="UniProtKB-KW"/>
</dbReference>
<protein>
    <recommendedName>
        <fullName evidence="4">Cytochrome c domain-containing protein</fullName>
    </recommendedName>
</protein>
<dbReference type="InterPro" id="IPR036909">
    <property type="entry name" value="Cyt_c-like_dom_sf"/>
</dbReference>
<evidence type="ECO:0000259" key="4">
    <source>
        <dbReference type="PROSITE" id="PS51007"/>
    </source>
</evidence>
<organism evidence="5">
    <name type="scientific">hydrothermal vent metagenome</name>
    <dbReference type="NCBI Taxonomy" id="652676"/>
    <lineage>
        <taxon>unclassified sequences</taxon>
        <taxon>metagenomes</taxon>
        <taxon>ecological metagenomes</taxon>
    </lineage>
</organism>
<feature type="domain" description="Cytochrome c" evidence="4">
    <location>
        <begin position="31"/>
        <end position="124"/>
    </location>
</feature>
<reference evidence="5" key="1">
    <citation type="submission" date="2018-06" db="EMBL/GenBank/DDBJ databases">
        <authorList>
            <person name="Zhirakovskaya E."/>
        </authorList>
    </citation>
    <scope>NUCLEOTIDE SEQUENCE</scope>
</reference>
<dbReference type="AlphaFoldDB" id="A0A3B0ZAI1"/>
<dbReference type="Pfam" id="PF13442">
    <property type="entry name" value="Cytochrome_CBB3"/>
    <property type="match status" value="1"/>
</dbReference>
<evidence type="ECO:0000256" key="3">
    <source>
        <dbReference type="ARBA" id="ARBA00023004"/>
    </source>
</evidence>
<dbReference type="InterPro" id="IPR009056">
    <property type="entry name" value="Cyt_c-like_dom"/>
</dbReference>
<dbReference type="GO" id="GO:0009055">
    <property type="term" value="F:electron transfer activity"/>
    <property type="evidence" value="ECO:0007669"/>
    <property type="project" value="InterPro"/>
</dbReference>
<evidence type="ECO:0000313" key="5">
    <source>
        <dbReference type="EMBL" id="VAW85203.1"/>
    </source>
</evidence>
<dbReference type="SUPFAM" id="SSF46626">
    <property type="entry name" value="Cytochrome c"/>
    <property type="match status" value="1"/>
</dbReference>
<evidence type="ECO:0000256" key="2">
    <source>
        <dbReference type="ARBA" id="ARBA00022723"/>
    </source>
</evidence>
<dbReference type="PROSITE" id="PS51007">
    <property type="entry name" value="CYTC"/>
    <property type="match status" value="1"/>
</dbReference>
<proteinExistence type="predicted"/>
<dbReference type="GO" id="GO:0020037">
    <property type="term" value="F:heme binding"/>
    <property type="evidence" value="ECO:0007669"/>
    <property type="project" value="InterPro"/>
</dbReference>
<evidence type="ECO:0000256" key="1">
    <source>
        <dbReference type="ARBA" id="ARBA00022617"/>
    </source>
</evidence>
<sequence>MVLTTLLSACDSIDTSVNIQVEAPPRNMDAELLTTGKMVYDKHCQRCHGVDGVGSKNWQVQGPDGNYPPPPLNGNGHTWHHPKAVLIGVIKDGSPGGMGNMPRMRDKVNDTEIEALISWMQSLWSEQAYQTWYRHDLAYRGNQPK</sequence>
<name>A0A3B0ZAI1_9ZZZZ</name>
<keyword evidence="3" id="KW-0408">Iron</keyword>
<keyword evidence="2" id="KW-0479">Metal-binding</keyword>
<dbReference type="EMBL" id="UOFP01000084">
    <property type="protein sequence ID" value="VAW85203.1"/>
    <property type="molecule type" value="Genomic_DNA"/>
</dbReference>
<dbReference type="InterPro" id="IPR051459">
    <property type="entry name" value="Cytochrome_c-type_DH"/>
</dbReference>
<dbReference type="PANTHER" id="PTHR35008:SF4">
    <property type="entry name" value="BLL4482 PROTEIN"/>
    <property type="match status" value="1"/>
</dbReference>